<accession>A0A841PWB0</accession>
<evidence type="ECO:0000256" key="6">
    <source>
        <dbReference type="SAM" id="Phobius"/>
    </source>
</evidence>
<feature type="transmembrane region" description="Helical" evidence="6">
    <location>
        <begin position="34"/>
        <end position="55"/>
    </location>
</feature>
<keyword evidence="5 6" id="KW-0472">Membrane</keyword>
<evidence type="ECO:0000313" key="7">
    <source>
        <dbReference type="EMBL" id="MBB6448105.1"/>
    </source>
</evidence>
<feature type="transmembrane region" description="Helical" evidence="6">
    <location>
        <begin position="7"/>
        <end position="28"/>
    </location>
</feature>
<dbReference type="EMBL" id="JACHHJ010000001">
    <property type="protein sequence ID" value="MBB6448105.1"/>
    <property type="molecule type" value="Genomic_DNA"/>
</dbReference>
<name>A0A841PWB0_9BACL</name>
<dbReference type="PANTHER" id="PTHR33931">
    <property type="entry name" value="HOLIN-LIKE PROTEIN CIDA-RELATED"/>
    <property type="match status" value="1"/>
</dbReference>
<sequence length="127" mass="14304">MKQRMVDIMTILGQLVALYLIFQMGTWFGNWSQLPIPGSVIGMGILLILLMTGIIKLEWISKGASLLLKYMPLFFLPVIAGVMQFYDLFTGNGIWLILIAVVSTWLVLMISALVSQKLMKDKESYLS</sequence>
<evidence type="ECO:0000256" key="1">
    <source>
        <dbReference type="ARBA" id="ARBA00004651"/>
    </source>
</evidence>
<dbReference type="Proteomes" id="UP000568839">
    <property type="component" value="Unassembled WGS sequence"/>
</dbReference>
<comment type="subcellular location">
    <subcellularLocation>
        <location evidence="1">Cell membrane</location>
        <topology evidence="1">Multi-pass membrane protein</topology>
    </subcellularLocation>
</comment>
<feature type="transmembrane region" description="Helical" evidence="6">
    <location>
        <begin position="92"/>
        <end position="114"/>
    </location>
</feature>
<keyword evidence="4 6" id="KW-1133">Transmembrane helix</keyword>
<evidence type="ECO:0000256" key="3">
    <source>
        <dbReference type="ARBA" id="ARBA00022692"/>
    </source>
</evidence>
<keyword evidence="3 6" id="KW-0812">Transmembrane</keyword>
<dbReference type="RefSeq" id="WP_184402142.1">
    <property type="nucleotide sequence ID" value="NZ_JACHHJ010000001.1"/>
</dbReference>
<evidence type="ECO:0000256" key="5">
    <source>
        <dbReference type="ARBA" id="ARBA00023136"/>
    </source>
</evidence>
<dbReference type="GO" id="GO:0005886">
    <property type="term" value="C:plasma membrane"/>
    <property type="evidence" value="ECO:0007669"/>
    <property type="project" value="UniProtKB-SubCell"/>
</dbReference>
<dbReference type="InterPro" id="IPR005538">
    <property type="entry name" value="LrgA/CidA"/>
</dbReference>
<keyword evidence="8" id="KW-1185">Reference proteome</keyword>
<evidence type="ECO:0000256" key="4">
    <source>
        <dbReference type="ARBA" id="ARBA00022989"/>
    </source>
</evidence>
<reference evidence="7 8" key="1">
    <citation type="submission" date="2020-08" db="EMBL/GenBank/DDBJ databases">
        <title>Genomic Encyclopedia of Type Strains, Phase IV (KMG-IV): sequencing the most valuable type-strain genomes for metagenomic binning, comparative biology and taxonomic classification.</title>
        <authorList>
            <person name="Goeker M."/>
        </authorList>
    </citation>
    <scope>NUCLEOTIDE SEQUENCE [LARGE SCALE GENOMIC DNA]</scope>
    <source>
        <strain evidence="7 8">DSM 21769</strain>
    </source>
</reference>
<dbReference type="Pfam" id="PF03788">
    <property type="entry name" value="LrgA"/>
    <property type="match status" value="1"/>
</dbReference>
<evidence type="ECO:0000313" key="8">
    <source>
        <dbReference type="Proteomes" id="UP000568839"/>
    </source>
</evidence>
<dbReference type="PANTHER" id="PTHR33931:SF2">
    <property type="entry name" value="HOLIN-LIKE PROTEIN CIDA"/>
    <property type="match status" value="1"/>
</dbReference>
<organism evidence="7 8">
    <name type="scientific">Geomicrobium halophilum</name>
    <dbReference type="NCBI Taxonomy" id="549000"/>
    <lineage>
        <taxon>Bacteria</taxon>
        <taxon>Bacillati</taxon>
        <taxon>Bacillota</taxon>
        <taxon>Bacilli</taxon>
        <taxon>Bacillales</taxon>
        <taxon>Geomicrobium</taxon>
    </lineage>
</organism>
<comment type="caution">
    <text evidence="7">The sequence shown here is derived from an EMBL/GenBank/DDBJ whole genome shotgun (WGS) entry which is preliminary data.</text>
</comment>
<feature type="transmembrane region" description="Helical" evidence="6">
    <location>
        <begin position="67"/>
        <end position="86"/>
    </location>
</feature>
<keyword evidence="2" id="KW-1003">Cell membrane</keyword>
<dbReference type="AlphaFoldDB" id="A0A841PWB0"/>
<protein>
    <submittedName>
        <fullName evidence="7">Holin-like protein</fullName>
    </submittedName>
</protein>
<evidence type="ECO:0000256" key="2">
    <source>
        <dbReference type="ARBA" id="ARBA00022475"/>
    </source>
</evidence>
<proteinExistence type="predicted"/>
<gene>
    <name evidence="7" type="ORF">HNR44_000054</name>
</gene>